<dbReference type="Gene3D" id="3.50.30.10">
    <property type="entry name" value="Phosphohistidine domain"/>
    <property type="match status" value="1"/>
</dbReference>
<keyword evidence="3" id="KW-0808">Transferase</keyword>
<dbReference type="Gene3D" id="1.10.189.10">
    <property type="entry name" value="Pyruvate Phosphate Dikinase, domain 2"/>
    <property type="match status" value="1"/>
</dbReference>
<dbReference type="SUPFAM" id="SSF52009">
    <property type="entry name" value="Phosphohistidine domain"/>
    <property type="match status" value="1"/>
</dbReference>
<evidence type="ECO:0000259" key="1">
    <source>
        <dbReference type="Pfam" id="PF00391"/>
    </source>
</evidence>
<reference evidence="3 4" key="1">
    <citation type="submission" date="2016-09" db="EMBL/GenBank/DDBJ databases">
        <title>genome sequence of Mycobacterium sp. 739 SCH.</title>
        <authorList>
            <person name="Greninger A.L."/>
            <person name="Qin X."/>
            <person name="Jerome K."/>
            <person name="Vora S."/>
            <person name="Quinn K."/>
        </authorList>
    </citation>
    <scope>NUCLEOTIDE SEQUENCE [LARGE SCALE GENOMIC DNA]</scope>
    <source>
        <strain evidence="3 4">SCH</strain>
    </source>
</reference>
<dbReference type="InterPro" id="IPR010121">
    <property type="entry name" value="Pyruvate_phosphate_dikinase"/>
</dbReference>
<dbReference type="SUPFAM" id="SSF56059">
    <property type="entry name" value="Glutathione synthetase ATP-binding domain-like"/>
    <property type="match status" value="1"/>
</dbReference>
<dbReference type="InterPro" id="IPR018274">
    <property type="entry name" value="PEP_util_AS"/>
</dbReference>
<evidence type="ECO:0000259" key="2">
    <source>
        <dbReference type="Pfam" id="PF01326"/>
    </source>
</evidence>
<proteinExistence type="predicted"/>
<dbReference type="NCBIfam" id="NF004531">
    <property type="entry name" value="PRK05878.1"/>
    <property type="match status" value="1"/>
</dbReference>
<dbReference type="Proteomes" id="UP000178953">
    <property type="component" value="Unassembled WGS sequence"/>
</dbReference>
<dbReference type="InterPro" id="IPR002192">
    <property type="entry name" value="PPDK_AMP/ATP-bd"/>
</dbReference>
<dbReference type="Gene3D" id="3.30.470.20">
    <property type="entry name" value="ATP-grasp fold, B domain"/>
    <property type="match status" value="1"/>
</dbReference>
<dbReference type="RefSeq" id="WP_070356263.1">
    <property type="nucleotide sequence ID" value="NZ_CP043474.1"/>
</dbReference>
<dbReference type="OrthoDB" id="9765468at2"/>
<organism evidence="3 4">
    <name type="scientific">Mycolicibacterium grossiae</name>
    <dbReference type="NCBI Taxonomy" id="1552759"/>
    <lineage>
        <taxon>Bacteria</taxon>
        <taxon>Bacillati</taxon>
        <taxon>Actinomycetota</taxon>
        <taxon>Actinomycetes</taxon>
        <taxon>Mycobacteriales</taxon>
        <taxon>Mycobacteriaceae</taxon>
        <taxon>Mycolicibacterium</taxon>
    </lineage>
</organism>
<keyword evidence="3" id="KW-0418">Kinase</keyword>
<dbReference type="InterPro" id="IPR008279">
    <property type="entry name" value="PEP-util_enz_mobile_dom"/>
</dbReference>
<evidence type="ECO:0000313" key="3">
    <source>
        <dbReference type="EMBL" id="OFJ50510.1"/>
    </source>
</evidence>
<dbReference type="PROSITE" id="PS00370">
    <property type="entry name" value="PEP_ENZYMES_PHOS_SITE"/>
    <property type="match status" value="1"/>
</dbReference>
<dbReference type="GO" id="GO:0005524">
    <property type="term" value="F:ATP binding"/>
    <property type="evidence" value="ECO:0007669"/>
    <property type="project" value="InterPro"/>
</dbReference>
<dbReference type="InterPro" id="IPR013815">
    <property type="entry name" value="ATP_grasp_subdomain_1"/>
</dbReference>
<comment type="caution">
    <text evidence="3">The sequence shown here is derived from an EMBL/GenBank/DDBJ whole genome shotgun (WGS) entry which is preliminary data.</text>
</comment>
<sequence length="517" mass="53607">MLVLDAHADFDRTVVGAKGRGLAEMARLGLPVPPAFCLTVEWGPAVAADPAAVVDAAWDDVLGGLGWLQGRTGATFGGGARPLLVAVRSSGATSMPGMLETVLDVGVDAAVADALGAAHTPDFAHDTVERFRRGYRRAVHAAPPEQPYAQLRAAIEAVLASWSSPRVTAYRRHHGLSEPGAVAVLVQAMVFGNLDTHSGTGVLFTRNPATGAREPFGEWLPTGQGDDVVSGVTDCQPIEALRRALPHVHAELLEAGRRLETHAADVQDIEFTVERGRLWLLQSRVAQRSPRAAVRLALDLHDEGLIDDALALARVTPAQLRAAMATTLAPETRQAAELLATGLPASPGVASGVVCTTSDAAADAADEGRDVVLVRPTTSPDDMAGMVAARAVVTEVGGATSHAAIVARELGLPAVVGCGSGLGERLDGRTVTVDGDTGEVRDGALPLSAWSADDTPELHRLTDLARRVSPLRVHDAGPHPAVAATESAVAAALGQGWTDVVSSDPLVATLIAARGRR</sequence>
<feature type="domain" description="PEP-utilising enzyme mobile" evidence="1">
    <location>
        <begin position="370"/>
        <end position="438"/>
    </location>
</feature>
<dbReference type="AlphaFoldDB" id="A0A1E8PXC0"/>
<name>A0A1E8PXC0_9MYCO</name>
<dbReference type="Pfam" id="PF01326">
    <property type="entry name" value="PPDK_N"/>
    <property type="match status" value="1"/>
</dbReference>
<dbReference type="EMBL" id="MCHX01000118">
    <property type="protein sequence ID" value="OFJ50510.1"/>
    <property type="molecule type" value="Genomic_DNA"/>
</dbReference>
<dbReference type="Pfam" id="PF00391">
    <property type="entry name" value="PEP-utilizers"/>
    <property type="match status" value="1"/>
</dbReference>
<dbReference type="GO" id="GO:0016301">
    <property type="term" value="F:kinase activity"/>
    <property type="evidence" value="ECO:0007669"/>
    <property type="project" value="UniProtKB-KW"/>
</dbReference>
<dbReference type="GO" id="GO:0050242">
    <property type="term" value="F:pyruvate, phosphate dikinase activity"/>
    <property type="evidence" value="ECO:0007669"/>
    <property type="project" value="InterPro"/>
</dbReference>
<keyword evidence="4" id="KW-1185">Reference proteome</keyword>
<dbReference type="PANTHER" id="PTHR22931:SF9">
    <property type="entry name" value="PYRUVATE, PHOSPHATE DIKINASE 1, CHLOROPLASTIC"/>
    <property type="match status" value="1"/>
</dbReference>
<evidence type="ECO:0000313" key="4">
    <source>
        <dbReference type="Proteomes" id="UP000178953"/>
    </source>
</evidence>
<dbReference type="InterPro" id="IPR036637">
    <property type="entry name" value="Phosphohistidine_dom_sf"/>
</dbReference>
<dbReference type="PANTHER" id="PTHR22931">
    <property type="entry name" value="PHOSPHOENOLPYRUVATE DIKINASE-RELATED"/>
    <property type="match status" value="1"/>
</dbReference>
<keyword evidence="3" id="KW-0670">Pyruvate</keyword>
<protein>
    <submittedName>
        <fullName evidence="3">Pyruvate, phosphate dikinase</fullName>
    </submittedName>
</protein>
<feature type="domain" description="Pyruvate phosphate dikinase AMP/ATP-binding" evidence="2">
    <location>
        <begin position="83"/>
        <end position="235"/>
    </location>
</feature>
<gene>
    <name evidence="3" type="ORF">BEL07_27830</name>
</gene>
<accession>A0A1E8PXC0</accession>
<dbReference type="Gene3D" id="3.30.1490.20">
    <property type="entry name" value="ATP-grasp fold, A domain"/>
    <property type="match status" value="1"/>
</dbReference>